<dbReference type="OrthoDB" id="9806326at2"/>
<dbReference type="InterPro" id="IPR002816">
    <property type="entry name" value="TraB/PrgY/GumN_fam"/>
</dbReference>
<name>A0A3S4CLF5_9RHOB</name>
<reference evidence="2 3" key="1">
    <citation type="submission" date="2018-12" db="EMBL/GenBank/DDBJ databases">
        <authorList>
            <person name="Criscuolo A."/>
        </authorList>
    </citation>
    <scope>NUCLEOTIDE SEQUENCE [LARGE SCALE GENOMIC DNA]</scope>
    <source>
        <strain evidence="2">ACIP1116241</strain>
    </source>
</reference>
<dbReference type="PANTHER" id="PTHR40590">
    <property type="entry name" value="CYTOPLASMIC PROTEIN-RELATED"/>
    <property type="match status" value="1"/>
</dbReference>
<dbReference type="PANTHER" id="PTHR40590:SF1">
    <property type="entry name" value="CYTOPLASMIC PROTEIN"/>
    <property type="match status" value="1"/>
</dbReference>
<evidence type="ECO:0000313" key="2">
    <source>
        <dbReference type="EMBL" id="VDS10247.1"/>
    </source>
</evidence>
<feature type="chain" id="PRO_5018523382" evidence="1">
    <location>
        <begin position="20"/>
        <end position="338"/>
    </location>
</feature>
<dbReference type="RefSeq" id="WP_126155841.1">
    <property type="nucleotide sequence ID" value="NZ_UZWE01000057.1"/>
</dbReference>
<dbReference type="Pfam" id="PF01963">
    <property type="entry name" value="TraB_PrgY_gumN"/>
    <property type="match status" value="1"/>
</dbReference>
<keyword evidence="1" id="KW-0732">Signal</keyword>
<organism evidence="2 3">
    <name type="scientific">Paracoccus haematequi</name>
    <dbReference type="NCBI Taxonomy" id="2491866"/>
    <lineage>
        <taxon>Bacteria</taxon>
        <taxon>Pseudomonadati</taxon>
        <taxon>Pseudomonadota</taxon>
        <taxon>Alphaproteobacteria</taxon>
        <taxon>Rhodobacterales</taxon>
        <taxon>Paracoccaceae</taxon>
        <taxon>Paracoccus</taxon>
    </lineage>
</organism>
<feature type="signal peptide" evidence="1">
    <location>
        <begin position="1"/>
        <end position="19"/>
    </location>
</feature>
<sequence length="338" mass="37185">MRVLVAAVFALWAAAPAWAQASECVGANLFDAMTPDQRAEIDAAVADIPYHQGLLWRASKGDQEMTLVGTYHFGDPRHDAMLARIEPLLADAAALFVEAGPEEERRLTEALASDPTLMVDPDGPTLPERLDDRDWGLLSAAMAERGTPAVVTSKLRPWYVAMMLGISPCMIRQMAESGAQGLDHRLVERAEALDLPVRALEPWDTVFTLFGHLTPQQEIEMIRAALPAAAHADDYAVTLTDAYFAGDVWAIWEFGRFDAYRNSGLTRDQVDAQMRLAKEQLMDRRNQSWIAPLTQGARDAARQGKGIVAGFGALHLPGDQGVLRLLERDGWTIERLDG</sequence>
<dbReference type="CDD" id="cd14789">
    <property type="entry name" value="Tiki"/>
    <property type="match status" value="1"/>
</dbReference>
<proteinExistence type="predicted"/>
<dbReference type="AlphaFoldDB" id="A0A3S4CLF5"/>
<dbReference type="InterPro" id="IPR047111">
    <property type="entry name" value="YbaP-like"/>
</dbReference>
<dbReference type="EMBL" id="UZWE01000057">
    <property type="protein sequence ID" value="VDS10247.1"/>
    <property type="molecule type" value="Genomic_DNA"/>
</dbReference>
<evidence type="ECO:0000313" key="3">
    <source>
        <dbReference type="Proteomes" id="UP000270743"/>
    </source>
</evidence>
<gene>
    <name evidence="2" type="ORF">PARHAE_03461</name>
</gene>
<keyword evidence="3" id="KW-1185">Reference proteome</keyword>
<evidence type="ECO:0000256" key="1">
    <source>
        <dbReference type="SAM" id="SignalP"/>
    </source>
</evidence>
<accession>A0A3S4CLF5</accession>
<protein>
    <submittedName>
        <fullName evidence="2">TraB family protein</fullName>
    </submittedName>
</protein>
<dbReference type="Proteomes" id="UP000270743">
    <property type="component" value="Unassembled WGS sequence"/>
</dbReference>